<keyword evidence="1 2" id="KW-0238">DNA-binding</keyword>
<protein>
    <recommendedName>
        <fullName evidence="2">Non-homologous end joining protein Ku</fullName>
    </recommendedName>
</protein>
<dbReference type="InterPro" id="IPR016194">
    <property type="entry name" value="SPOC-like_C_dom_sf"/>
</dbReference>
<comment type="similarity">
    <text evidence="2">Belongs to the prokaryotic Ku family.</text>
</comment>
<sequence length="306" mass="35894">MPNRKRVPKSSKEQKNKAEKPHYDRRTIWRGYITFGLVNIPVMLYSAEKPQQEIHFKLLDKRNHAGIRYSRINEETGKEVAWQDIVKGYEYEPGNYAILTPEDLDEIAKENLKAIEIEDFIDLEQLEPYYFEKPYFLLPDKRGEKGYVLLRETLRNTHKVGIARVMIRTHQYLAAVMVQDNAIVINTMRYPQEVKTPSEVDVPEEPISSYKISKKEFDIAKQLVDTMTVKWDPARYTNDYREELMHLIDEKIASGGKKAIKHEKEAKIKHTNVIDFMELLKKSVKEKKTPKATKKTTTKATKHKKK</sequence>
<accession>A0A0Q9Z0N9</accession>
<dbReference type="NCBIfam" id="TIGR02772">
    <property type="entry name" value="Ku_bact"/>
    <property type="match status" value="1"/>
</dbReference>
<reference evidence="6" key="1">
    <citation type="submission" date="2015-09" db="EMBL/GenBank/DDBJ databases">
        <title>Draft Genome Sequences of Two Novel Amoeba-resistant Intranuclear Bacteria, Candidatus Berkiella cookevillensis and Candidatus Berkiella aquae.</title>
        <authorList>
            <person name="Mehari Y.T."/>
            <person name="Arivett B.A."/>
            <person name="Farone A.L."/>
            <person name="Gunderson J.H."/>
            <person name="Farone M.B."/>
        </authorList>
    </citation>
    <scope>NUCLEOTIDE SEQUENCE [LARGE SCALE GENOMIC DNA]</scope>
    <source>
        <strain evidence="6">HT99</strain>
    </source>
</reference>
<dbReference type="EMBL" id="LKAJ02000001">
    <property type="protein sequence ID" value="MCS5712042.1"/>
    <property type="molecule type" value="Genomic_DNA"/>
</dbReference>
<comment type="caution">
    <text evidence="6">The sequence shown here is derived from an EMBL/GenBank/DDBJ whole genome shotgun (WGS) entry which is preliminary data.</text>
</comment>
<keyword evidence="8" id="KW-1185">Reference proteome</keyword>
<dbReference type="STRING" id="295108.HT99x_00131"/>
<gene>
    <name evidence="6" type="primary">ykoV</name>
    <name evidence="2" type="synonym">ku</name>
    <name evidence="6" type="ORF">HT99x_00131</name>
    <name evidence="7" type="ORF">HT99x_011415</name>
</gene>
<dbReference type="Proteomes" id="UP000051497">
    <property type="component" value="Unassembled WGS sequence"/>
</dbReference>
<dbReference type="GO" id="GO:0006310">
    <property type="term" value="P:DNA recombination"/>
    <property type="evidence" value="ECO:0007669"/>
    <property type="project" value="UniProtKB-KW"/>
</dbReference>
<proteinExistence type="inferred from homology"/>
<feature type="region of interest" description="Disordered" evidence="3">
    <location>
        <begin position="1"/>
        <end position="21"/>
    </location>
</feature>
<feature type="compositionally biased region" description="Basic residues" evidence="3">
    <location>
        <begin position="290"/>
        <end position="306"/>
    </location>
</feature>
<keyword evidence="2" id="KW-0233">DNA recombination</keyword>
<dbReference type="PANTHER" id="PTHR41251:SF1">
    <property type="entry name" value="NON-HOMOLOGOUS END JOINING PROTEIN KU"/>
    <property type="match status" value="1"/>
</dbReference>
<keyword evidence="4" id="KW-0472">Membrane</keyword>
<dbReference type="AlphaFoldDB" id="A0A0Q9Z0N9"/>
<evidence type="ECO:0000256" key="4">
    <source>
        <dbReference type="SAM" id="Phobius"/>
    </source>
</evidence>
<feature type="region of interest" description="Disordered" evidence="3">
    <location>
        <begin position="286"/>
        <end position="306"/>
    </location>
</feature>
<feature type="transmembrane region" description="Helical" evidence="4">
    <location>
        <begin position="27"/>
        <end position="47"/>
    </location>
</feature>
<keyword evidence="2" id="KW-0227">DNA damage</keyword>
<evidence type="ECO:0000259" key="5">
    <source>
        <dbReference type="SMART" id="SM00559"/>
    </source>
</evidence>
<dbReference type="Pfam" id="PF02735">
    <property type="entry name" value="Ku"/>
    <property type="match status" value="1"/>
</dbReference>
<dbReference type="SUPFAM" id="SSF100939">
    <property type="entry name" value="SPOC domain-like"/>
    <property type="match status" value="1"/>
</dbReference>
<name>A0A0Q9Z0N9_9GAMM</name>
<dbReference type="OrthoDB" id="9795084at2"/>
<dbReference type="GO" id="GO:0006303">
    <property type="term" value="P:double-strand break repair via nonhomologous end joining"/>
    <property type="evidence" value="ECO:0007669"/>
    <property type="project" value="UniProtKB-UniRule"/>
</dbReference>
<dbReference type="InterPro" id="IPR009187">
    <property type="entry name" value="Prok_Ku"/>
</dbReference>
<dbReference type="PIRSF" id="PIRSF006493">
    <property type="entry name" value="Prok_Ku"/>
    <property type="match status" value="1"/>
</dbReference>
<dbReference type="EMBL" id="LKAJ01000001">
    <property type="protein sequence ID" value="KRG22593.1"/>
    <property type="molecule type" value="Genomic_DNA"/>
</dbReference>
<dbReference type="SMART" id="SM00559">
    <property type="entry name" value="Ku78"/>
    <property type="match status" value="1"/>
</dbReference>
<evidence type="ECO:0000313" key="7">
    <source>
        <dbReference type="EMBL" id="MCS5712042.1"/>
    </source>
</evidence>
<dbReference type="GO" id="GO:0003690">
    <property type="term" value="F:double-stranded DNA binding"/>
    <property type="evidence" value="ECO:0007669"/>
    <property type="project" value="UniProtKB-UniRule"/>
</dbReference>
<evidence type="ECO:0000313" key="8">
    <source>
        <dbReference type="Proteomes" id="UP000051497"/>
    </source>
</evidence>
<dbReference type="PATRIC" id="fig|1590043.3.peg.133"/>
<dbReference type="InterPro" id="IPR006164">
    <property type="entry name" value="DNA_bd_Ku70/Ku80"/>
</dbReference>
<dbReference type="RefSeq" id="WP_083482740.1">
    <property type="nucleotide sequence ID" value="NZ_LKAJ02000001.1"/>
</dbReference>
<dbReference type="Gene3D" id="2.40.290.10">
    <property type="match status" value="1"/>
</dbReference>
<keyword evidence="2" id="KW-0234">DNA repair</keyword>
<evidence type="ECO:0000256" key="1">
    <source>
        <dbReference type="ARBA" id="ARBA00023125"/>
    </source>
</evidence>
<reference evidence="7" key="2">
    <citation type="journal article" date="2016" name="Genome Announc.">
        <title>Draft Genome Sequences of Two Novel Amoeba-Resistant Intranuclear Bacteria, 'Candidatus Berkiella cookevillensis' and 'Candidatus Berkiella aquae'.</title>
        <authorList>
            <person name="Mehari Y.T."/>
            <person name="Arivett B.A."/>
            <person name="Farone A.L."/>
            <person name="Gunderson J.H."/>
            <person name="Farone M.B."/>
        </authorList>
    </citation>
    <scope>NUCLEOTIDE SEQUENCE</scope>
    <source>
        <strain evidence="7">HT99</strain>
    </source>
</reference>
<feature type="domain" description="Ku" evidence="5">
    <location>
        <begin position="77"/>
        <end position="205"/>
    </location>
</feature>
<keyword evidence="4" id="KW-0812">Transmembrane</keyword>
<comment type="subunit">
    <text evidence="2">Homodimer. Interacts with LigD.</text>
</comment>
<reference evidence="7" key="3">
    <citation type="submission" date="2021-06" db="EMBL/GenBank/DDBJ databases">
        <title>Genomic Description and Analysis of Intracellular Bacteria, Candidatus Berkiella cookevillensis and Candidatus Berkiella aquae.</title>
        <authorList>
            <person name="Kidane D.T."/>
            <person name="Mehari Y.T."/>
            <person name="Rice F.C."/>
            <person name="Arivett B.A."/>
            <person name="Farone A.L."/>
            <person name="Berk S.G."/>
            <person name="Farone M.B."/>
        </authorList>
    </citation>
    <scope>NUCLEOTIDE SEQUENCE</scope>
    <source>
        <strain evidence="7">HT99</strain>
    </source>
</reference>
<organism evidence="6">
    <name type="scientific">Candidatus Berkiella aquae</name>
    <dbReference type="NCBI Taxonomy" id="295108"/>
    <lineage>
        <taxon>Bacteria</taxon>
        <taxon>Pseudomonadati</taxon>
        <taxon>Pseudomonadota</taxon>
        <taxon>Gammaproteobacteria</taxon>
        <taxon>Candidatus Berkiellales</taxon>
        <taxon>Candidatus Berkiellaceae</taxon>
        <taxon>Candidatus Berkiella</taxon>
    </lineage>
</organism>
<keyword evidence="4" id="KW-1133">Transmembrane helix</keyword>
<evidence type="ECO:0000256" key="3">
    <source>
        <dbReference type="SAM" id="MobiDB-lite"/>
    </source>
</evidence>
<dbReference type="PANTHER" id="PTHR41251">
    <property type="entry name" value="NON-HOMOLOGOUS END JOINING PROTEIN KU"/>
    <property type="match status" value="1"/>
</dbReference>
<dbReference type="HAMAP" id="MF_01875">
    <property type="entry name" value="Prokaryotic_Ku"/>
    <property type="match status" value="1"/>
</dbReference>
<dbReference type="FunFam" id="2.40.290.10:FF:000004">
    <property type="entry name" value="Non-homologous end joining protein Ku"/>
    <property type="match status" value="1"/>
</dbReference>
<dbReference type="CDD" id="cd00789">
    <property type="entry name" value="KU_like"/>
    <property type="match status" value="1"/>
</dbReference>
<feature type="compositionally biased region" description="Basic and acidic residues" evidence="3">
    <location>
        <begin position="10"/>
        <end position="21"/>
    </location>
</feature>
<evidence type="ECO:0000313" key="6">
    <source>
        <dbReference type="EMBL" id="KRG22593.1"/>
    </source>
</evidence>
<comment type="function">
    <text evidence="2">With LigD forms a non-homologous end joining (NHEJ) DNA repair enzyme, which repairs dsDNA breaks with reduced fidelity. Binds linear dsDNA with 5'- and 3'- overhangs but not closed circular dsDNA nor ssDNA. Recruits and stimulates the ligase activity of LigD.</text>
</comment>
<evidence type="ECO:0000256" key="2">
    <source>
        <dbReference type="HAMAP-Rule" id="MF_01875"/>
    </source>
</evidence>